<organism evidence="1 2">
    <name type="scientific">Caerostris darwini</name>
    <dbReference type="NCBI Taxonomy" id="1538125"/>
    <lineage>
        <taxon>Eukaryota</taxon>
        <taxon>Metazoa</taxon>
        <taxon>Ecdysozoa</taxon>
        <taxon>Arthropoda</taxon>
        <taxon>Chelicerata</taxon>
        <taxon>Arachnida</taxon>
        <taxon>Araneae</taxon>
        <taxon>Araneomorphae</taxon>
        <taxon>Entelegynae</taxon>
        <taxon>Araneoidea</taxon>
        <taxon>Araneidae</taxon>
        <taxon>Caerostris</taxon>
    </lineage>
</organism>
<accession>A0AAV4PRL3</accession>
<reference evidence="1 2" key="1">
    <citation type="submission" date="2021-06" db="EMBL/GenBank/DDBJ databases">
        <title>Caerostris darwini draft genome.</title>
        <authorList>
            <person name="Kono N."/>
            <person name="Arakawa K."/>
        </authorList>
    </citation>
    <scope>NUCLEOTIDE SEQUENCE [LARGE SCALE GENOMIC DNA]</scope>
</reference>
<name>A0AAV4PRL3_9ARAC</name>
<keyword evidence="2" id="KW-1185">Reference proteome</keyword>
<dbReference type="Proteomes" id="UP001054837">
    <property type="component" value="Unassembled WGS sequence"/>
</dbReference>
<dbReference type="AlphaFoldDB" id="A0AAV4PRL3"/>
<sequence length="118" mass="13576">METFNYFTVNIHKNAHKTRETYFLKKEKKIYESRVCIENKEASASFPLTMEVGVDGGNFAHDSATRKLHESSEVSQGHGASILWRERNSDIEHTFRTKTSYVNIFTTAYRSSFASSIE</sequence>
<evidence type="ECO:0000313" key="1">
    <source>
        <dbReference type="EMBL" id="GIX99015.1"/>
    </source>
</evidence>
<comment type="caution">
    <text evidence="1">The sequence shown here is derived from an EMBL/GenBank/DDBJ whole genome shotgun (WGS) entry which is preliminary data.</text>
</comment>
<evidence type="ECO:0000313" key="2">
    <source>
        <dbReference type="Proteomes" id="UP001054837"/>
    </source>
</evidence>
<gene>
    <name evidence="1" type="ORF">CDAR_518851</name>
</gene>
<dbReference type="EMBL" id="BPLQ01003263">
    <property type="protein sequence ID" value="GIX99015.1"/>
    <property type="molecule type" value="Genomic_DNA"/>
</dbReference>
<proteinExistence type="predicted"/>
<protein>
    <submittedName>
        <fullName evidence="1">Uncharacterized protein</fullName>
    </submittedName>
</protein>